<keyword evidence="7 8" id="KW-0472">Membrane</keyword>
<feature type="transmembrane region" description="Helical" evidence="8">
    <location>
        <begin position="152"/>
        <end position="170"/>
    </location>
</feature>
<dbReference type="NCBIfam" id="TIGR04128">
    <property type="entry name" value="exoso_Fjoh_1448"/>
    <property type="match status" value="1"/>
</dbReference>
<keyword evidence="10" id="KW-1185">Reference proteome</keyword>
<dbReference type="Pfam" id="PF09721">
    <property type="entry name" value="Exosortase_EpsH"/>
    <property type="match status" value="1"/>
</dbReference>
<dbReference type="AlphaFoldDB" id="A0A2U1JSZ1"/>
<protein>
    <submittedName>
        <fullName evidence="9">Exosortase family protein XrtF</fullName>
    </submittedName>
</protein>
<name>A0A2U1JSZ1_9FLAO</name>
<keyword evidence="6 8" id="KW-1133">Transmembrane helix</keyword>
<dbReference type="InterPro" id="IPR026392">
    <property type="entry name" value="Exo/Archaeosortase_dom"/>
</dbReference>
<comment type="caution">
    <text evidence="9">The sequence shown here is derived from an EMBL/GenBank/DDBJ whole genome shotgun (WGS) entry which is preliminary data.</text>
</comment>
<evidence type="ECO:0000313" key="10">
    <source>
        <dbReference type="Proteomes" id="UP000245618"/>
    </source>
</evidence>
<evidence type="ECO:0000256" key="3">
    <source>
        <dbReference type="ARBA" id="ARBA00022670"/>
    </source>
</evidence>
<evidence type="ECO:0000256" key="5">
    <source>
        <dbReference type="ARBA" id="ARBA00022801"/>
    </source>
</evidence>
<evidence type="ECO:0000256" key="1">
    <source>
        <dbReference type="ARBA" id="ARBA00004651"/>
    </source>
</evidence>
<keyword evidence="2" id="KW-1003">Cell membrane</keyword>
<feature type="transmembrane region" description="Helical" evidence="8">
    <location>
        <begin position="113"/>
        <end position="140"/>
    </location>
</feature>
<evidence type="ECO:0000313" key="9">
    <source>
        <dbReference type="EMBL" id="PWA08327.1"/>
    </source>
</evidence>
<feature type="transmembrane region" description="Helical" evidence="8">
    <location>
        <begin position="83"/>
        <end position="106"/>
    </location>
</feature>
<keyword evidence="3" id="KW-0645">Protease</keyword>
<sequence length="178" mass="20601">MKKYLALYKPFLLFLGAFFFAYIVLTFVYQFFLDSYESGKVDAITRLVAKNTETVLSGFDKCVFIEESEKEPFFTLFFHQKGMIRIVEGCNAISLIILFISFVVAFSGNLKNTLLFVFVGSLLIYILNIIRIAVLVILIYRFPSQLHLLHGVLFPLVIYGVVFILWIVWVNKFSKYAE</sequence>
<reference evidence="9 10" key="1">
    <citation type="submission" date="2018-04" db="EMBL/GenBank/DDBJ databases">
        <title>Flavobacterium sp. nov., isolated from glacier ice.</title>
        <authorList>
            <person name="Liu Q."/>
            <person name="Xin Y.-H."/>
        </authorList>
    </citation>
    <scope>NUCLEOTIDE SEQUENCE [LARGE SCALE GENOMIC DNA]</scope>
    <source>
        <strain evidence="9 10">LB2P30</strain>
    </source>
</reference>
<dbReference type="OrthoDB" id="678161at2"/>
<keyword evidence="4 8" id="KW-0812">Transmembrane</keyword>
<evidence type="ECO:0000256" key="8">
    <source>
        <dbReference type="SAM" id="Phobius"/>
    </source>
</evidence>
<evidence type="ECO:0000256" key="6">
    <source>
        <dbReference type="ARBA" id="ARBA00022989"/>
    </source>
</evidence>
<dbReference type="EMBL" id="QCZH01000014">
    <property type="protein sequence ID" value="PWA08327.1"/>
    <property type="molecule type" value="Genomic_DNA"/>
</dbReference>
<dbReference type="GO" id="GO:0006508">
    <property type="term" value="P:proteolysis"/>
    <property type="evidence" value="ECO:0007669"/>
    <property type="project" value="UniProtKB-KW"/>
</dbReference>
<keyword evidence="5" id="KW-0378">Hydrolase</keyword>
<organism evidence="9 10">
    <name type="scientific">Flavobacterium laiguense</name>
    <dbReference type="NCBI Taxonomy" id="2169409"/>
    <lineage>
        <taxon>Bacteria</taxon>
        <taxon>Pseudomonadati</taxon>
        <taxon>Bacteroidota</taxon>
        <taxon>Flavobacteriia</taxon>
        <taxon>Flavobacteriales</taxon>
        <taxon>Flavobacteriaceae</taxon>
        <taxon>Flavobacterium</taxon>
    </lineage>
</organism>
<dbReference type="NCBIfam" id="TIGR04178">
    <property type="entry name" value="exo_archaeo"/>
    <property type="match status" value="1"/>
</dbReference>
<evidence type="ECO:0000256" key="7">
    <source>
        <dbReference type="ARBA" id="ARBA00023136"/>
    </source>
</evidence>
<feature type="transmembrane region" description="Helical" evidence="8">
    <location>
        <begin position="12"/>
        <end position="32"/>
    </location>
</feature>
<dbReference type="GO" id="GO:0008233">
    <property type="term" value="F:peptidase activity"/>
    <property type="evidence" value="ECO:0007669"/>
    <property type="project" value="UniProtKB-KW"/>
</dbReference>
<accession>A0A2U1JSZ1</accession>
<dbReference type="RefSeq" id="WP_116763826.1">
    <property type="nucleotide sequence ID" value="NZ_QCZH01000014.1"/>
</dbReference>
<evidence type="ECO:0000256" key="4">
    <source>
        <dbReference type="ARBA" id="ARBA00022692"/>
    </source>
</evidence>
<comment type="subcellular location">
    <subcellularLocation>
        <location evidence="1">Cell membrane</location>
        <topology evidence="1">Multi-pass membrane protein</topology>
    </subcellularLocation>
</comment>
<gene>
    <name evidence="9" type="primary">xrtF</name>
    <name evidence="9" type="ORF">DB891_12030</name>
</gene>
<dbReference type="InterPro" id="IPR019127">
    <property type="entry name" value="Exosortase"/>
</dbReference>
<proteinExistence type="predicted"/>
<evidence type="ECO:0000256" key="2">
    <source>
        <dbReference type="ARBA" id="ARBA00022475"/>
    </source>
</evidence>
<dbReference type="InterPro" id="IPR026323">
    <property type="entry name" value="Exosortase-related_prot_XrtF"/>
</dbReference>
<dbReference type="Proteomes" id="UP000245618">
    <property type="component" value="Unassembled WGS sequence"/>
</dbReference>
<dbReference type="GO" id="GO:0005886">
    <property type="term" value="C:plasma membrane"/>
    <property type="evidence" value="ECO:0007669"/>
    <property type="project" value="UniProtKB-SubCell"/>
</dbReference>